<dbReference type="AlphaFoldDB" id="A0A419V5M7"/>
<dbReference type="Pfam" id="PF17280">
    <property type="entry name" value="DUF5345"/>
    <property type="match status" value="1"/>
</dbReference>
<feature type="transmembrane region" description="Helical" evidence="2">
    <location>
        <begin position="46"/>
        <end position="64"/>
    </location>
</feature>
<dbReference type="Proteomes" id="UP000285120">
    <property type="component" value="Unassembled WGS sequence"/>
</dbReference>
<organism evidence="3 4">
    <name type="scientific">Sinobaca qinghaiensis</name>
    <dbReference type="NCBI Taxonomy" id="342944"/>
    <lineage>
        <taxon>Bacteria</taxon>
        <taxon>Bacillati</taxon>
        <taxon>Bacillota</taxon>
        <taxon>Bacilli</taxon>
        <taxon>Bacillales</taxon>
        <taxon>Sporolactobacillaceae</taxon>
        <taxon>Sinobaca</taxon>
    </lineage>
</organism>
<keyword evidence="4" id="KW-1185">Reference proteome</keyword>
<proteinExistence type="predicted"/>
<feature type="region of interest" description="Disordered" evidence="1">
    <location>
        <begin position="1"/>
        <end position="28"/>
    </location>
</feature>
<feature type="transmembrane region" description="Helical" evidence="2">
    <location>
        <begin position="70"/>
        <end position="88"/>
    </location>
</feature>
<keyword evidence="2" id="KW-0812">Transmembrane</keyword>
<feature type="compositionally biased region" description="Basic and acidic residues" evidence="1">
    <location>
        <begin position="1"/>
        <end position="11"/>
    </location>
</feature>
<accession>A0A419V5M7</accession>
<dbReference type="EMBL" id="RAPK01000007">
    <property type="protein sequence ID" value="RKD75141.1"/>
    <property type="molecule type" value="Genomic_DNA"/>
</dbReference>
<gene>
    <name evidence="3" type="ORF">ATL39_0837</name>
</gene>
<comment type="caution">
    <text evidence="3">The sequence shown here is derived from an EMBL/GenBank/DDBJ whole genome shotgun (WGS) entry which is preliminary data.</text>
</comment>
<sequence length="95" mass="10909">MKDNEVKERLKQSLSVMEESSPGDKPTLNEMVTQVKQTRQKQKKELYIFFIIALIFITGIILFIASEPLVFIVFQAAATILGIGFLIVERRLQHE</sequence>
<evidence type="ECO:0000313" key="4">
    <source>
        <dbReference type="Proteomes" id="UP000285120"/>
    </source>
</evidence>
<keyword evidence="2" id="KW-1133">Transmembrane helix</keyword>
<protein>
    <submittedName>
        <fullName evidence="3">Uncharacterized protein</fullName>
    </submittedName>
</protein>
<name>A0A419V5M7_9BACL</name>
<dbReference type="RefSeq" id="WP_120192044.1">
    <property type="nucleotide sequence ID" value="NZ_RAPK01000007.1"/>
</dbReference>
<evidence type="ECO:0000256" key="1">
    <source>
        <dbReference type="SAM" id="MobiDB-lite"/>
    </source>
</evidence>
<dbReference type="InterPro" id="IPR035238">
    <property type="entry name" value="DUF5345"/>
</dbReference>
<keyword evidence="2" id="KW-0472">Membrane</keyword>
<evidence type="ECO:0000313" key="3">
    <source>
        <dbReference type="EMBL" id="RKD75141.1"/>
    </source>
</evidence>
<reference evidence="3 4" key="1">
    <citation type="submission" date="2018-09" db="EMBL/GenBank/DDBJ databases">
        <title>Genomic Encyclopedia of Archaeal and Bacterial Type Strains, Phase II (KMG-II): from individual species to whole genera.</title>
        <authorList>
            <person name="Goeker M."/>
        </authorList>
    </citation>
    <scope>NUCLEOTIDE SEQUENCE [LARGE SCALE GENOMIC DNA]</scope>
    <source>
        <strain evidence="3 4">DSM 17008</strain>
    </source>
</reference>
<evidence type="ECO:0000256" key="2">
    <source>
        <dbReference type="SAM" id="Phobius"/>
    </source>
</evidence>